<proteinExistence type="inferred from homology"/>
<dbReference type="PRINTS" id="PR00125">
    <property type="entry name" value="ATPASEDELTA"/>
</dbReference>
<protein>
    <recommendedName>
        <fullName evidence="8">ATP synthase subunit delta, chloroplastic</fullName>
    </recommendedName>
    <alternativeName>
        <fullName evidence="8">ATP synthase F(1) sector subunit delta</fullName>
    </alternativeName>
    <alternativeName>
        <fullName evidence="8">F-type ATPase subunit delta</fullName>
    </alternativeName>
</protein>
<comment type="subcellular location">
    <subcellularLocation>
        <location evidence="1">Membrane</location>
    </subcellularLocation>
    <subcellularLocation>
        <location evidence="8">Plastid</location>
        <location evidence="8">Chloroplast thylakoid membrane</location>
        <topology evidence="8">Peripheral membrane protein</topology>
    </subcellularLocation>
</comment>
<evidence type="ECO:0000313" key="9">
    <source>
        <dbReference type="EMBL" id="SCW21749.1"/>
    </source>
</evidence>
<keyword evidence="6 8" id="KW-0472">Membrane</keyword>
<evidence type="ECO:0000256" key="1">
    <source>
        <dbReference type="ARBA" id="ARBA00004370"/>
    </source>
</evidence>
<dbReference type="PROSITE" id="PS00389">
    <property type="entry name" value="ATPASE_DELTA"/>
    <property type="match status" value="1"/>
</dbReference>
<dbReference type="RefSeq" id="YP_009313495.1">
    <property type="nucleotide sequence ID" value="NC_031657.1"/>
</dbReference>
<geneLocation type="chloroplast" evidence="9"/>
<dbReference type="Pfam" id="PF00213">
    <property type="entry name" value="OSCP"/>
    <property type="match status" value="1"/>
</dbReference>
<dbReference type="SUPFAM" id="SSF47928">
    <property type="entry name" value="N-terminal domain of the delta subunit of the F1F0-ATP synthase"/>
    <property type="match status" value="1"/>
</dbReference>
<dbReference type="AlphaFoldDB" id="A0A1G4NTB3"/>
<sequence length="186" mass="20729">MSSKTFVNQLSSPYAEALLDLAKASNTLERINEDVNLVYQVLSQSNNLKTFLANPLINPKSKKETLQQLFSGQVSDSVLAFLLVLIDKKRITFLENILDRYIELFNLLESLITVKVISSIELTDEQQQQLINKIKDMTNNSQVKLELSVDSNLIAGFTLQIGSKVIDTSLSGQLKEIGYFLASGAK</sequence>
<dbReference type="PANTHER" id="PTHR11910">
    <property type="entry name" value="ATP SYNTHASE DELTA CHAIN"/>
    <property type="match status" value="1"/>
</dbReference>
<evidence type="ECO:0000256" key="6">
    <source>
        <dbReference type="ARBA" id="ARBA00023136"/>
    </source>
</evidence>
<keyword evidence="5 8" id="KW-0406">Ion transport</keyword>
<dbReference type="GO" id="GO:0045259">
    <property type="term" value="C:proton-transporting ATP synthase complex"/>
    <property type="evidence" value="ECO:0007669"/>
    <property type="project" value="UniProtKB-KW"/>
</dbReference>
<keyword evidence="7 8" id="KW-0066">ATP synthesis</keyword>
<reference evidence="9" key="2">
    <citation type="submission" date="2016-10" db="EMBL/GenBank/DDBJ databases">
        <authorList>
            <person name="de Groot N.N."/>
        </authorList>
    </citation>
    <scope>NUCLEOTIDE SEQUENCE</scope>
    <source>
        <strain evidence="9">JFC0074</strain>
    </source>
</reference>
<dbReference type="GO" id="GO:0046933">
    <property type="term" value="F:proton-transporting ATP synthase activity, rotational mechanism"/>
    <property type="evidence" value="ECO:0007669"/>
    <property type="project" value="UniProtKB-UniRule"/>
</dbReference>
<keyword evidence="8" id="KW-0139">CF(1)</keyword>
<comment type="similarity">
    <text evidence="2 8">Belongs to the ATPase delta chain family.</text>
</comment>
<dbReference type="NCBIfam" id="TIGR01145">
    <property type="entry name" value="ATP_synt_delta"/>
    <property type="match status" value="1"/>
</dbReference>
<organism evidence="9">
    <name type="scientific">Galaxaura rugosa</name>
    <dbReference type="NCBI Taxonomy" id="268570"/>
    <lineage>
        <taxon>Eukaryota</taxon>
        <taxon>Rhodophyta</taxon>
        <taxon>Florideophyceae</taxon>
        <taxon>Nemaliophycidae</taxon>
        <taxon>Nemaliales</taxon>
        <taxon>Galaxauraceae</taxon>
        <taxon>Galaxaura</taxon>
    </lineage>
</organism>
<dbReference type="Gene3D" id="1.10.520.20">
    <property type="entry name" value="N-terminal domain of the delta subunit of the F1F0-ATP synthase"/>
    <property type="match status" value="1"/>
</dbReference>
<evidence type="ECO:0000256" key="4">
    <source>
        <dbReference type="ARBA" id="ARBA00022781"/>
    </source>
</evidence>
<dbReference type="InterPro" id="IPR026015">
    <property type="entry name" value="ATP_synth_OSCP/delta_N_sf"/>
</dbReference>
<keyword evidence="9" id="KW-0150">Chloroplast</keyword>
<dbReference type="GeneID" id="29998773"/>
<comment type="subunit">
    <text evidence="8">F-type ATPases have 2 components, F(1) - the catalytic core - and F(0) - the membrane proton channel. F(1) has five subunits: alpha(3), beta(3), gamma(1), delta(1), epsilon(1). CF(0) has four main subunits: a(1), b(1), b'(1) and c(10-14). The alpha and beta chains form an alternating ring which encloses part of the gamma chain. F(1) is attached to F(0) by a central stalk formed by the gamma and epsilon chains, while a peripheral stalk is formed by the delta, b and b' chains.</text>
</comment>
<dbReference type="EMBL" id="LT622865">
    <property type="protein sequence ID" value="SCW21749.1"/>
    <property type="molecule type" value="Genomic_DNA"/>
</dbReference>
<gene>
    <name evidence="8 9" type="primary">atpD</name>
    <name evidence="9" type="ORF">JFC0074_112</name>
</gene>
<dbReference type="HAMAP" id="MF_01416">
    <property type="entry name" value="ATP_synth_delta_bact"/>
    <property type="match status" value="1"/>
</dbReference>
<dbReference type="GO" id="GO:0009535">
    <property type="term" value="C:chloroplast thylakoid membrane"/>
    <property type="evidence" value="ECO:0007669"/>
    <property type="project" value="UniProtKB-SubCell"/>
</dbReference>
<accession>A0A1G4NTB3</accession>
<evidence type="ECO:0000256" key="7">
    <source>
        <dbReference type="ARBA" id="ARBA00023310"/>
    </source>
</evidence>
<name>A0A1G4NTB3_9FLOR</name>
<comment type="function">
    <text evidence="8">F(1)F(0) ATP synthase produces ATP from ADP in the presence of a proton or sodium gradient. F-type ATPases consist of two structural domains, F(1) containing the extramembraneous catalytic core and F(0) containing the membrane proton channel, linked together by a central stalk and a peripheral stalk. During catalysis, ATP synthesis in the catalytic domain of F(1) is coupled via a rotary mechanism of the central stalk subunits to proton translocation.</text>
</comment>
<evidence type="ECO:0000256" key="3">
    <source>
        <dbReference type="ARBA" id="ARBA00022448"/>
    </source>
</evidence>
<evidence type="ECO:0000256" key="5">
    <source>
        <dbReference type="ARBA" id="ARBA00023065"/>
    </source>
</evidence>
<reference evidence="9" key="1">
    <citation type="submission" date="2016-10" db="EMBL/GenBank/DDBJ databases">
        <title>Chloroplast genomes as a tool to resolve red algal phylogenies: a case study in the Nemaliales.</title>
        <authorList>
            <person name="Costa J.F."/>
            <person name="Lin S.M."/>
            <person name="Macaya E.C."/>
            <person name="Fernandez-Garcia C."/>
            <person name="Verbruggen H."/>
        </authorList>
    </citation>
    <scope>NUCLEOTIDE SEQUENCE</scope>
    <source>
        <strain evidence="9">JFC0074</strain>
    </source>
</reference>
<keyword evidence="3 8" id="KW-0813">Transport</keyword>
<comment type="function">
    <text evidence="8">This protein is part of the stalk that links CF(0) to CF(1). It either transmits conformational changes from CF(0) to CF(1) or is implicated in proton conduction.</text>
</comment>
<dbReference type="InterPro" id="IPR020781">
    <property type="entry name" value="ATPase_OSCP/d_CS"/>
</dbReference>
<keyword evidence="9" id="KW-0934">Plastid</keyword>
<evidence type="ECO:0000256" key="8">
    <source>
        <dbReference type="HAMAP-Rule" id="MF_01416"/>
    </source>
</evidence>
<dbReference type="InterPro" id="IPR000711">
    <property type="entry name" value="ATPase_OSCP/dsu"/>
</dbReference>
<evidence type="ECO:0000256" key="2">
    <source>
        <dbReference type="ARBA" id="ARBA00007046"/>
    </source>
</evidence>
<keyword evidence="8" id="KW-0793">Thylakoid</keyword>
<keyword evidence="4 8" id="KW-0375">Hydrogen ion transport</keyword>